<dbReference type="GO" id="GO:0000055">
    <property type="term" value="P:ribosomal large subunit export from nucleus"/>
    <property type="evidence" value="ECO:0007669"/>
    <property type="project" value="TreeGrafter"/>
</dbReference>
<dbReference type="EMBL" id="MU001676">
    <property type="protein sequence ID" value="KAF2458930.1"/>
    <property type="molecule type" value="Genomic_DNA"/>
</dbReference>
<keyword evidence="5 7" id="KW-0653">Protein transport</keyword>
<dbReference type="GO" id="GO:0043023">
    <property type="term" value="F:ribosomal large subunit binding"/>
    <property type="evidence" value="ECO:0007669"/>
    <property type="project" value="InterPro"/>
</dbReference>
<evidence type="ECO:0000259" key="9">
    <source>
        <dbReference type="Pfam" id="PF04981"/>
    </source>
</evidence>
<proteinExistence type="inferred from homology"/>
<evidence type="ECO:0000313" key="12">
    <source>
        <dbReference type="EMBL" id="KAF2458930.1"/>
    </source>
</evidence>
<protein>
    <recommendedName>
        <fullName evidence="2 7">60S ribosomal export protein NMD3</fullName>
    </recommendedName>
</protein>
<dbReference type="Proteomes" id="UP000799766">
    <property type="component" value="Unassembled WGS sequence"/>
</dbReference>
<dbReference type="Pfam" id="PF21192">
    <property type="entry name" value="OB_NMD3"/>
    <property type="match status" value="1"/>
</dbReference>
<organism evidence="12 13">
    <name type="scientific">Lineolata rhizophorae</name>
    <dbReference type="NCBI Taxonomy" id="578093"/>
    <lineage>
        <taxon>Eukaryota</taxon>
        <taxon>Fungi</taxon>
        <taxon>Dikarya</taxon>
        <taxon>Ascomycota</taxon>
        <taxon>Pezizomycotina</taxon>
        <taxon>Dothideomycetes</taxon>
        <taxon>Dothideomycetes incertae sedis</taxon>
        <taxon>Lineolatales</taxon>
        <taxon>Lineolataceae</taxon>
        <taxon>Lineolata</taxon>
    </lineage>
</organism>
<evidence type="ECO:0000313" key="13">
    <source>
        <dbReference type="Proteomes" id="UP000799766"/>
    </source>
</evidence>
<dbReference type="InterPro" id="IPR048899">
    <property type="entry name" value="NMD_SH3"/>
</dbReference>
<feature type="domain" description="60S ribosomal export protein NMD3 SH3" evidence="11">
    <location>
        <begin position="276"/>
        <end position="323"/>
    </location>
</feature>
<evidence type="ECO:0000256" key="5">
    <source>
        <dbReference type="ARBA" id="ARBA00022927"/>
    </source>
</evidence>
<comment type="similarity">
    <text evidence="1 7">Belongs to the NMD3 family.</text>
</comment>
<evidence type="ECO:0000256" key="3">
    <source>
        <dbReference type="ARBA" id="ARBA00022448"/>
    </source>
</evidence>
<dbReference type="PANTHER" id="PTHR12746:SF2">
    <property type="entry name" value="60S RIBOSOMAL EXPORT PROTEIN NMD3"/>
    <property type="match status" value="1"/>
</dbReference>
<comment type="subcellular location">
    <subcellularLocation>
        <location evidence="7">Cytoplasm</location>
    </subcellularLocation>
    <subcellularLocation>
        <location evidence="7">Nucleus</location>
    </subcellularLocation>
</comment>
<keyword evidence="3 7" id="KW-0813">Transport</keyword>
<feature type="compositionally biased region" description="Low complexity" evidence="8">
    <location>
        <begin position="471"/>
        <end position="480"/>
    </location>
</feature>
<dbReference type="OrthoDB" id="203821at2759"/>
<feature type="compositionally biased region" description="Acidic residues" evidence="8">
    <location>
        <begin position="540"/>
        <end position="557"/>
    </location>
</feature>
<dbReference type="GO" id="GO:0005634">
    <property type="term" value="C:nucleus"/>
    <property type="evidence" value="ECO:0007669"/>
    <property type="project" value="UniProtKB-SubCell"/>
</dbReference>
<keyword evidence="13" id="KW-1185">Reference proteome</keyword>
<keyword evidence="4 7" id="KW-0963">Cytoplasm</keyword>
<feature type="compositionally biased region" description="Acidic residues" evidence="8">
    <location>
        <begin position="565"/>
        <end position="577"/>
    </location>
</feature>
<feature type="compositionally biased region" description="Basic and acidic residues" evidence="8">
    <location>
        <begin position="524"/>
        <end position="539"/>
    </location>
</feature>
<evidence type="ECO:0000256" key="8">
    <source>
        <dbReference type="SAM" id="MobiDB-lite"/>
    </source>
</evidence>
<name>A0A6A6P4G8_9PEZI</name>
<comment type="function">
    <text evidence="7">Acts as an adapter for the XPO1/CRM1-mediated export of the 60S ribosomal subunit.</text>
</comment>
<dbReference type="InterPro" id="IPR048898">
    <property type="entry name" value="OB_NMD3"/>
</dbReference>
<feature type="domain" description="60S ribosomal export protein NMD3 OB-fold" evidence="10">
    <location>
        <begin position="340"/>
        <end position="442"/>
    </location>
</feature>
<dbReference type="GO" id="GO:0015031">
    <property type="term" value="P:protein transport"/>
    <property type="evidence" value="ECO:0007669"/>
    <property type="project" value="UniProtKB-KW"/>
</dbReference>
<gene>
    <name evidence="12" type="ORF">BDY21DRAFT_362451</name>
</gene>
<feature type="region of interest" description="Disordered" evidence="8">
    <location>
        <begin position="463"/>
        <end position="490"/>
    </location>
</feature>
<evidence type="ECO:0000256" key="7">
    <source>
        <dbReference type="RuleBase" id="RU364108"/>
    </source>
</evidence>
<sequence>MSMEVDVDGPVALQARPQNAATILCCNCGIPIDGTTSAGALCPSCLALSVDASAGIQREGVLHFCKDCDRWLSPPAQWLVAQPESRELLALCLRRLRGLSKVRLVDANFVWTEPHSRRIRVRLTVQMEAPGSGGGGGGGVGGANGGDAGPTIVQQTFEVEFVVATQQCPDCAKSYTHNAWRAVVQARQHVPHKRTFLFLEQLILKAGAHRDAVNIKEAPDGIDFFFGARNHAEKFVDFLASVAPVRVTKSQELISMDVHTSAKSYKFSFAVEIVPLCKDDLVALPLKLARKIGNIYPITLCSRVGTAVQLLHPDTLQTADLQAHEFWHAPFAPLADTRQLVEFVVLDVEPVRLAPNAAQPNAAAVGAAKFLPALATVAKASDLGVNDTTYDVCTHLGALLKPGDSALGYHLANSNFNSDELAAVEAHRSLSAQLPDVVLVKKHYARKKKGGGRQRRNWKLRRMQVQEERAAAAAEQQQGGRAAGRGRGAAEDAVRMEQDFEMFLRDVEEDQELRNMLALYKAENKARKGGGERMEVEKAEPEEEEEESGSEGEEDGGLEIPMEQLLDEFEDMNMEDQ</sequence>
<dbReference type="InterPro" id="IPR039768">
    <property type="entry name" value="Nmd3"/>
</dbReference>
<evidence type="ECO:0000259" key="10">
    <source>
        <dbReference type="Pfam" id="PF21192"/>
    </source>
</evidence>
<accession>A0A6A6P4G8</accession>
<feature type="region of interest" description="Disordered" evidence="8">
    <location>
        <begin position="524"/>
        <end position="577"/>
    </location>
</feature>
<evidence type="ECO:0000256" key="6">
    <source>
        <dbReference type="ARBA" id="ARBA00023242"/>
    </source>
</evidence>
<dbReference type="Pfam" id="PF21193">
    <property type="entry name" value="NMD_SH3"/>
    <property type="match status" value="1"/>
</dbReference>
<evidence type="ECO:0000256" key="1">
    <source>
        <dbReference type="ARBA" id="ARBA00009794"/>
    </source>
</evidence>
<feature type="domain" description="Nmd3 N-terminal" evidence="9">
    <location>
        <begin position="25"/>
        <end position="273"/>
    </location>
</feature>
<dbReference type="AlphaFoldDB" id="A0A6A6P4G8"/>
<dbReference type="Pfam" id="PF04981">
    <property type="entry name" value="NMD3"/>
    <property type="match status" value="1"/>
</dbReference>
<reference evidence="12" key="1">
    <citation type="journal article" date="2020" name="Stud. Mycol.">
        <title>101 Dothideomycetes genomes: a test case for predicting lifestyles and emergence of pathogens.</title>
        <authorList>
            <person name="Haridas S."/>
            <person name="Albert R."/>
            <person name="Binder M."/>
            <person name="Bloem J."/>
            <person name="Labutti K."/>
            <person name="Salamov A."/>
            <person name="Andreopoulos B."/>
            <person name="Baker S."/>
            <person name="Barry K."/>
            <person name="Bills G."/>
            <person name="Bluhm B."/>
            <person name="Cannon C."/>
            <person name="Castanera R."/>
            <person name="Culley D."/>
            <person name="Daum C."/>
            <person name="Ezra D."/>
            <person name="Gonzalez J."/>
            <person name="Henrissat B."/>
            <person name="Kuo A."/>
            <person name="Liang C."/>
            <person name="Lipzen A."/>
            <person name="Lutzoni F."/>
            <person name="Magnuson J."/>
            <person name="Mondo S."/>
            <person name="Nolan M."/>
            <person name="Ohm R."/>
            <person name="Pangilinan J."/>
            <person name="Park H.-J."/>
            <person name="Ramirez L."/>
            <person name="Alfaro M."/>
            <person name="Sun H."/>
            <person name="Tritt A."/>
            <person name="Yoshinaga Y."/>
            <person name="Zwiers L.-H."/>
            <person name="Turgeon B."/>
            <person name="Goodwin S."/>
            <person name="Spatafora J."/>
            <person name="Crous P."/>
            <person name="Grigoriev I."/>
        </authorList>
    </citation>
    <scope>NUCLEOTIDE SEQUENCE</scope>
    <source>
        <strain evidence="12">ATCC 16933</strain>
    </source>
</reference>
<keyword evidence="6 7" id="KW-0539">Nucleus</keyword>
<dbReference type="PANTHER" id="PTHR12746">
    <property type="entry name" value="NONSENSE-MEDIATED MRNA DECAY PROTEIN 3"/>
    <property type="match status" value="1"/>
</dbReference>
<evidence type="ECO:0000259" key="11">
    <source>
        <dbReference type="Pfam" id="PF21193"/>
    </source>
</evidence>
<evidence type="ECO:0000256" key="2">
    <source>
        <dbReference type="ARBA" id="ARBA00017035"/>
    </source>
</evidence>
<dbReference type="InterPro" id="IPR007064">
    <property type="entry name" value="Nmd3_N"/>
</dbReference>
<dbReference type="GO" id="GO:0005737">
    <property type="term" value="C:cytoplasm"/>
    <property type="evidence" value="ECO:0007669"/>
    <property type="project" value="UniProtKB-SubCell"/>
</dbReference>
<evidence type="ECO:0000256" key="4">
    <source>
        <dbReference type="ARBA" id="ARBA00022490"/>
    </source>
</evidence>